<keyword evidence="4 7" id="KW-0324">Glycolysis</keyword>
<comment type="pathway">
    <text evidence="1 7 8">Carbohydrate degradation; glycolysis; D-glyceraldehyde 3-phosphate and glycerone phosphate from D-glucose: step 2/4.</text>
</comment>
<reference evidence="9 10" key="1">
    <citation type="submission" date="2020-08" db="EMBL/GenBank/DDBJ databases">
        <title>A Genomic Blueprint of the Chicken Gut Microbiome.</title>
        <authorList>
            <person name="Gilroy R."/>
            <person name="Ravi A."/>
            <person name="Getino M."/>
            <person name="Pursley I."/>
            <person name="Horton D.L."/>
            <person name="Alikhan N.-F."/>
            <person name="Baker D."/>
            <person name="Gharbi K."/>
            <person name="Hall N."/>
            <person name="Watson M."/>
            <person name="Adriaenssens E.M."/>
            <person name="Foster-Nyarko E."/>
            <person name="Jarju S."/>
            <person name="Secka A."/>
            <person name="Antonio M."/>
            <person name="Oren A."/>
            <person name="Chaudhuri R."/>
            <person name="La Ragione R.M."/>
            <person name="Hildebrand F."/>
            <person name="Pallen M.J."/>
        </authorList>
    </citation>
    <scope>NUCLEOTIDE SEQUENCE [LARGE SCALE GENOMIC DNA]</scope>
    <source>
        <strain evidence="9 10">Sa2BUA9</strain>
    </source>
</reference>
<dbReference type="CDD" id="cd05016">
    <property type="entry name" value="SIS_PGI_2"/>
    <property type="match status" value="1"/>
</dbReference>
<evidence type="ECO:0000256" key="5">
    <source>
        <dbReference type="ARBA" id="ARBA00023235"/>
    </source>
</evidence>
<dbReference type="NCBIfam" id="NF010697">
    <property type="entry name" value="PRK14097.1"/>
    <property type="match status" value="1"/>
</dbReference>
<comment type="catalytic activity">
    <reaction evidence="6 7 8">
        <text>alpha-D-glucose 6-phosphate = beta-D-fructose 6-phosphate</text>
        <dbReference type="Rhea" id="RHEA:11816"/>
        <dbReference type="ChEBI" id="CHEBI:57634"/>
        <dbReference type="ChEBI" id="CHEBI:58225"/>
        <dbReference type="EC" id="5.3.1.9"/>
    </reaction>
</comment>
<dbReference type="SUPFAM" id="SSF53697">
    <property type="entry name" value="SIS domain"/>
    <property type="match status" value="1"/>
</dbReference>
<dbReference type="EC" id="5.3.1.9" evidence="7"/>
<dbReference type="PRINTS" id="PR00662">
    <property type="entry name" value="G6PISOMERASE"/>
</dbReference>
<proteinExistence type="inferred from homology"/>
<comment type="caution">
    <text evidence="7">Lacks conserved residue(s) required for the propagation of feature annotation.</text>
</comment>
<dbReference type="InterPro" id="IPR035476">
    <property type="entry name" value="SIS_PGI_1"/>
</dbReference>
<comment type="function">
    <text evidence="7">Catalyzes the reversible isomerization of glucose-6-phosphate to fructose-6-phosphate.</text>
</comment>
<keyword evidence="7" id="KW-0963">Cytoplasm</keyword>
<dbReference type="EMBL" id="JACSQO010000008">
    <property type="protein sequence ID" value="MBD7945427.1"/>
    <property type="molecule type" value="Genomic_DNA"/>
</dbReference>
<keyword evidence="3 7" id="KW-0312">Gluconeogenesis</keyword>
<keyword evidence="5 7" id="KW-0413">Isomerase</keyword>
<evidence type="ECO:0000256" key="8">
    <source>
        <dbReference type="RuleBase" id="RU000612"/>
    </source>
</evidence>
<accession>A0ABR8RD13</accession>
<dbReference type="GO" id="GO:0004347">
    <property type="term" value="F:glucose-6-phosphate isomerase activity"/>
    <property type="evidence" value="ECO:0007669"/>
    <property type="project" value="UniProtKB-EC"/>
</dbReference>
<comment type="caution">
    <text evidence="9">The sequence shown here is derived from an EMBL/GenBank/DDBJ whole genome shotgun (WGS) entry which is preliminary data.</text>
</comment>
<dbReference type="PROSITE" id="PS51463">
    <property type="entry name" value="P_GLUCOSE_ISOMERASE_3"/>
    <property type="match status" value="1"/>
</dbReference>
<dbReference type="InterPro" id="IPR001672">
    <property type="entry name" value="G6P_Isomerase"/>
</dbReference>
<dbReference type="PANTHER" id="PTHR11469">
    <property type="entry name" value="GLUCOSE-6-PHOSPHATE ISOMERASE"/>
    <property type="match status" value="1"/>
</dbReference>
<dbReference type="InterPro" id="IPR046348">
    <property type="entry name" value="SIS_dom_sf"/>
</dbReference>
<comment type="subcellular location">
    <subcellularLocation>
        <location evidence="7">Cytoplasm</location>
    </subcellularLocation>
</comment>
<feature type="active site" description="Proton donor" evidence="7">
    <location>
        <position position="279"/>
    </location>
</feature>
<dbReference type="InterPro" id="IPR018189">
    <property type="entry name" value="Phosphoglucose_isomerase_CS"/>
</dbReference>
<keyword evidence="10" id="KW-1185">Reference proteome</keyword>
<evidence type="ECO:0000256" key="2">
    <source>
        <dbReference type="ARBA" id="ARBA00006604"/>
    </source>
</evidence>
<evidence type="ECO:0000313" key="9">
    <source>
        <dbReference type="EMBL" id="MBD7945427.1"/>
    </source>
</evidence>
<organism evidence="9 10">
    <name type="scientific">Psychrobacillus faecigallinarum</name>
    <dbReference type="NCBI Taxonomy" id="2762235"/>
    <lineage>
        <taxon>Bacteria</taxon>
        <taxon>Bacillati</taxon>
        <taxon>Bacillota</taxon>
        <taxon>Bacilli</taxon>
        <taxon>Bacillales</taxon>
        <taxon>Bacillaceae</taxon>
        <taxon>Psychrobacillus</taxon>
    </lineage>
</organism>
<evidence type="ECO:0000256" key="3">
    <source>
        <dbReference type="ARBA" id="ARBA00022432"/>
    </source>
</evidence>
<evidence type="ECO:0000313" key="10">
    <source>
        <dbReference type="Proteomes" id="UP000640786"/>
    </source>
</evidence>
<dbReference type="InterPro" id="IPR035482">
    <property type="entry name" value="SIS_PGI_2"/>
</dbReference>
<evidence type="ECO:0000256" key="6">
    <source>
        <dbReference type="ARBA" id="ARBA00029321"/>
    </source>
</evidence>
<feature type="active site" evidence="7">
    <location>
        <position position="414"/>
    </location>
</feature>
<dbReference type="Pfam" id="PF00342">
    <property type="entry name" value="PGI"/>
    <property type="match status" value="1"/>
</dbReference>
<evidence type="ECO:0000256" key="7">
    <source>
        <dbReference type="HAMAP-Rule" id="MF_00473"/>
    </source>
</evidence>
<dbReference type="PROSITE" id="PS00174">
    <property type="entry name" value="P_GLUCOSE_ISOMERASE_2"/>
    <property type="match status" value="1"/>
</dbReference>
<dbReference type="PANTHER" id="PTHR11469:SF1">
    <property type="entry name" value="GLUCOSE-6-PHOSPHATE ISOMERASE"/>
    <property type="match status" value="1"/>
</dbReference>
<gene>
    <name evidence="7" type="primary">pgi</name>
    <name evidence="9" type="ORF">H9650_14970</name>
</gene>
<evidence type="ECO:0000256" key="4">
    <source>
        <dbReference type="ARBA" id="ARBA00023152"/>
    </source>
</evidence>
<dbReference type="CDD" id="cd05015">
    <property type="entry name" value="SIS_PGI_1"/>
    <property type="match status" value="1"/>
</dbReference>
<comment type="similarity">
    <text evidence="2 7 8">Belongs to the GPI family.</text>
</comment>
<protein>
    <recommendedName>
        <fullName evidence="7">Glucose-6-phosphate isomerase</fullName>
        <shortName evidence="7">GPI</shortName>
        <ecNumber evidence="7">5.3.1.9</ecNumber>
    </recommendedName>
    <alternativeName>
        <fullName evidence="7">Phosphoglucose isomerase</fullName>
        <shortName evidence="7">PGI</shortName>
    </alternativeName>
    <alternativeName>
        <fullName evidence="7">Phosphohexose isomerase</fullName>
        <shortName evidence="7">PHI</shortName>
    </alternativeName>
</protein>
<name>A0ABR8RD13_9BACI</name>
<comment type="pathway">
    <text evidence="7">Carbohydrate biosynthesis; gluconeogenesis.</text>
</comment>
<sequence length="426" mass="47648">MNISVNYSEDYQGLVSAELHEKLQAIHEGIQTKTSTGSDFLGWVNWPSSLTPEFLQDIKVTADRIRSNSEVLVVIGIGGSYLGSKAVLEALSTPFQKDDHLEVIFAGQLVSGSYLKQLIAYLDSKEVTLNVISKSGTTTEPAIAFRFLRQYMEERYGEESASRIIVTTDEEKGALLSLAKEKGYKRYVVPGDIGGRYSVFTAVGLLPIAAAGHDIEQLIAGAKKAEEELQVFDIKSNAAVKYAVIRKHLYDKGYPVEIMATFDEKLTYVQEWWKQLFGESEGKEGKGIFPASVLYSTDLHSLGQYIQDGKRMLFETFLMVEKASDDLTVFEAEDNRDELNYLSGLTLHDFNKACHEATASAHLAGGVPQITLMMEQLDEKHIGHLLYFYMMACAYSAYLLDINPFDQPGVEDYKRNIFKILKKPGY</sequence>
<evidence type="ECO:0000256" key="1">
    <source>
        <dbReference type="ARBA" id="ARBA00004926"/>
    </source>
</evidence>
<dbReference type="HAMAP" id="MF_00473">
    <property type="entry name" value="G6P_isomerase"/>
    <property type="match status" value="1"/>
</dbReference>
<dbReference type="Gene3D" id="3.40.50.10490">
    <property type="entry name" value="Glucose-6-phosphate isomerase like protein, domain 1"/>
    <property type="match status" value="2"/>
</dbReference>
<dbReference type="Proteomes" id="UP000640786">
    <property type="component" value="Unassembled WGS sequence"/>
</dbReference>
<dbReference type="RefSeq" id="WP_144539195.1">
    <property type="nucleotide sequence ID" value="NZ_JACSQO010000008.1"/>
</dbReference>